<gene>
    <name evidence="2" type="ORF">A7A08_01533</name>
</gene>
<name>A0A1E2RZB2_9HYPH</name>
<keyword evidence="1" id="KW-0812">Transmembrane</keyword>
<evidence type="ECO:0000313" key="2">
    <source>
        <dbReference type="EMBL" id="ODA67500.1"/>
    </source>
</evidence>
<proteinExistence type="predicted"/>
<keyword evidence="3" id="KW-1185">Reference proteome</keyword>
<feature type="transmembrane region" description="Helical" evidence="1">
    <location>
        <begin position="20"/>
        <end position="42"/>
    </location>
</feature>
<keyword evidence="1" id="KW-1133">Transmembrane helix</keyword>
<protein>
    <submittedName>
        <fullName evidence="2">Uncharacterized protein</fullName>
    </submittedName>
</protein>
<evidence type="ECO:0000313" key="3">
    <source>
        <dbReference type="Proteomes" id="UP000095087"/>
    </source>
</evidence>
<dbReference type="STRING" id="1177755.A7A08_01533"/>
<organism evidence="2 3">
    <name type="scientific">Methyloligella halotolerans</name>
    <dbReference type="NCBI Taxonomy" id="1177755"/>
    <lineage>
        <taxon>Bacteria</taxon>
        <taxon>Pseudomonadati</taxon>
        <taxon>Pseudomonadota</taxon>
        <taxon>Alphaproteobacteria</taxon>
        <taxon>Hyphomicrobiales</taxon>
        <taxon>Hyphomicrobiaceae</taxon>
        <taxon>Methyloligella</taxon>
    </lineage>
</organism>
<dbReference type="AlphaFoldDB" id="A0A1E2RZB2"/>
<evidence type="ECO:0000256" key="1">
    <source>
        <dbReference type="SAM" id="Phobius"/>
    </source>
</evidence>
<keyword evidence="1" id="KW-0472">Membrane</keyword>
<comment type="caution">
    <text evidence="2">The sequence shown here is derived from an EMBL/GenBank/DDBJ whole genome shotgun (WGS) entry which is preliminary data.</text>
</comment>
<dbReference type="EMBL" id="MASI01000003">
    <property type="protein sequence ID" value="ODA67500.1"/>
    <property type="molecule type" value="Genomic_DNA"/>
</dbReference>
<reference evidence="2 3" key="1">
    <citation type="submission" date="2016-07" db="EMBL/GenBank/DDBJ databases">
        <title>Draft genome sequence of Methyloligella halotolerans C2T (VKM B-2706T=CCUG 61687T=DSM 25045T), a halotolerant polyhydroxybutyrate accumulating methylotroph.</title>
        <authorList>
            <person name="Vasilenko O.V."/>
            <person name="Doronina N.V."/>
            <person name="Poroshina M.N."/>
            <person name="Tarlachkov S.V."/>
            <person name="Trotsenko Y.A."/>
        </authorList>
    </citation>
    <scope>NUCLEOTIDE SEQUENCE [LARGE SCALE GENOMIC DNA]</scope>
    <source>
        <strain evidence="2 3">VKM B-2706</strain>
    </source>
</reference>
<accession>A0A1E2RZB2</accession>
<dbReference type="RefSeq" id="WP_069094850.1">
    <property type="nucleotide sequence ID" value="NZ_MASI01000003.1"/>
</dbReference>
<dbReference type="OrthoDB" id="7933134at2"/>
<sequence length="106" mass="11779">MSRTTSERIDTLFRIDKICAIGFVVVLWASVIYVFVSVSPFVDDMNVKIAIGAAGAAVLIFNTASIFAMLRHYADDKEDIYGIDIRHKDALVALKKSGRLDRQLAE</sequence>
<feature type="transmembrane region" description="Helical" evidence="1">
    <location>
        <begin position="48"/>
        <end position="70"/>
    </location>
</feature>
<dbReference type="Proteomes" id="UP000095087">
    <property type="component" value="Unassembled WGS sequence"/>
</dbReference>